<evidence type="ECO:0000313" key="3">
    <source>
        <dbReference type="Proteomes" id="UP000549617"/>
    </source>
</evidence>
<feature type="domain" description="DUF6362" evidence="1">
    <location>
        <begin position="15"/>
        <end position="86"/>
    </location>
</feature>
<sequence>MQERLIAAMLICWRMPDRETSWLHVKAHWPDVLRHNFFGDYGDTEAMPRAAALTRRDVAEMEEAFAWMAFVKDRDRKLVAMAVSRLARGDNQVAWGSLKKAMGVQFGSDGLRKRYGRAIESICKALNAAKVLGCA</sequence>
<dbReference type="Proteomes" id="UP000549617">
    <property type="component" value="Unassembled WGS sequence"/>
</dbReference>
<dbReference type="InterPro" id="IPR045942">
    <property type="entry name" value="DUF6362"/>
</dbReference>
<dbReference type="Pfam" id="PF19889">
    <property type="entry name" value="DUF6362"/>
    <property type="match status" value="1"/>
</dbReference>
<evidence type="ECO:0000259" key="1">
    <source>
        <dbReference type="Pfam" id="PF19889"/>
    </source>
</evidence>
<accession>A0A7W9AEY6</accession>
<evidence type="ECO:0000313" key="2">
    <source>
        <dbReference type="EMBL" id="MBB5684312.1"/>
    </source>
</evidence>
<dbReference type="EMBL" id="JACIJC010000001">
    <property type="protein sequence ID" value="MBB5684312.1"/>
    <property type="molecule type" value="Genomic_DNA"/>
</dbReference>
<keyword evidence="3" id="KW-1185">Reference proteome</keyword>
<gene>
    <name evidence="2" type="ORF">FHS49_000303</name>
</gene>
<comment type="caution">
    <text evidence="2">The sequence shown here is derived from an EMBL/GenBank/DDBJ whole genome shotgun (WGS) entry which is preliminary data.</text>
</comment>
<protein>
    <recommendedName>
        <fullName evidence="1">DUF6362 domain-containing protein</fullName>
    </recommendedName>
</protein>
<dbReference type="AlphaFoldDB" id="A0A7W9AEY6"/>
<reference evidence="2 3" key="1">
    <citation type="submission" date="2020-08" db="EMBL/GenBank/DDBJ databases">
        <title>Genomic Encyclopedia of Type Strains, Phase IV (KMG-IV): sequencing the most valuable type-strain genomes for metagenomic binning, comparative biology and taxonomic classification.</title>
        <authorList>
            <person name="Goeker M."/>
        </authorList>
    </citation>
    <scope>NUCLEOTIDE SEQUENCE [LARGE SCALE GENOMIC DNA]</scope>
    <source>
        <strain evidence="2 3">DSM 25079</strain>
    </source>
</reference>
<organism evidence="2 3">
    <name type="scientific">Sphingobium boeckii</name>
    <dbReference type="NCBI Taxonomy" id="1082345"/>
    <lineage>
        <taxon>Bacteria</taxon>
        <taxon>Pseudomonadati</taxon>
        <taxon>Pseudomonadota</taxon>
        <taxon>Alphaproteobacteria</taxon>
        <taxon>Sphingomonadales</taxon>
        <taxon>Sphingomonadaceae</taxon>
        <taxon>Sphingobium</taxon>
    </lineage>
</organism>
<name>A0A7W9AEY6_9SPHN</name>
<proteinExistence type="predicted"/>